<comment type="function">
    <text evidence="5">Modulates RecA activity.</text>
</comment>
<dbReference type="InterPro" id="IPR053924">
    <property type="entry name" value="RecX_HTH_2nd"/>
</dbReference>
<dbReference type="InterPro" id="IPR053926">
    <property type="entry name" value="RecX_HTH_1st"/>
</dbReference>
<keyword evidence="10" id="KW-1185">Reference proteome</keyword>
<dbReference type="AlphaFoldDB" id="A0A136WDR9"/>
<evidence type="ECO:0000256" key="3">
    <source>
        <dbReference type="ARBA" id="ARBA00018111"/>
    </source>
</evidence>
<dbReference type="Gene3D" id="1.10.10.10">
    <property type="entry name" value="Winged helix-like DNA-binding domain superfamily/Winged helix DNA-binding domain"/>
    <property type="match status" value="3"/>
</dbReference>
<feature type="domain" description="RecX first three-helical" evidence="8">
    <location>
        <begin position="62"/>
        <end position="100"/>
    </location>
</feature>
<evidence type="ECO:0000259" key="6">
    <source>
        <dbReference type="Pfam" id="PF02631"/>
    </source>
</evidence>
<dbReference type="Proteomes" id="UP000070539">
    <property type="component" value="Unassembled WGS sequence"/>
</dbReference>
<evidence type="ECO:0000313" key="9">
    <source>
        <dbReference type="EMBL" id="KXL52667.1"/>
    </source>
</evidence>
<comment type="caution">
    <text evidence="9">The sequence shown here is derived from an EMBL/GenBank/DDBJ whole genome shotgun (WGS) entry which is preliminary data.</text>
</comment>
<dbReference type="PANTHER" id="PTHR33602:SF1">
    <property type="entry name" value="REGULATORY PROTEIN RECX FAMILY PROTEIN"/>
    <property type="match status" value="1"/>
</dbReference>
<evidence type="ECO:0000313" key="10">
    <source>
        <dbReference type="Proteomes" id="UP000070539"/>
    </source>
</evidence>
<dbReference type="InterPro" id="IPR003783">
    <property type="entry name" value="Regulatory_RecX"/>
</dbReference>
<dbReference type="RefSeq" id="WP_066088491.1">
    <property type="nucleotide sequence ID" value="NZ_LRVM01000006.1"/>
</dbReference>
<evidence type="ECO:0000259" key="7">
    <source>
        <dbReference type="Pfam" id="PF21981"/>
    </source>
</evidence>
<accession>A0A136WDR9</accession>
<dbReference type="InterPro" id="IPR036388">
    <property type="entry name" value="WH-like_DNA-bd_sf"/>
</dbReference>
<feature type="domain" description="RecX second three-helical" evidence="6">
    <location>
        <begin position="107"/>
        <end position="148"/>
    </location>
</feature>
<dbReference type="GO" id="GO:0006282">
    <property type="term" value="P:regulation of DNA repair"/>
    <property type="evidence" value="ECO:0007669"/>
    <property type="project" value="UniProtKB-UniRule"/>
</dbReference>
<dbReference type="PANTHER" id="PTHR33602">
    <property type="entry name" value="REGULATORY PROTEIN RECX FAMILY PROTEIN"/>
    <property type="match status" value="1"/>
</dbReference>
<feature type="domain" description="RecX third three-helical" evidence="7">
    <location>
        <begin position="155"/>
        <end position="198"/>
    </location>
</feature>
<comment type="similarity">
    <text evidence="2 5">Belongs to the RecX family.</text>
</comment>
<dbReference type="OrthoDB" id="9804967at2"/>
<evidence type="ECO:0000256" key="4">
    <source>
        <dbReference type="ARBA" id="ARBA00022490"/>
    </source>
</evidence>
<dbReference type="Pfam" id="PF02631">
    <property type="entry name" value="RecX_HTH2"/>
    <property type="match status" value="1"/>
</dbReference>
<name>A0A136WDR9_9FIRM</name>
<dbReference type="GO" id="GO:0005737">
    <property type="term" value="C:cytoplasm"/>
    <property type="evidence" value="ECO:0007669"/>
    <property type="project" value="UniProtKB-SubCell"/>
</dbReference>
<dbReference type="InterPro" id="IPR053925">
    <property type="entry name" value="RecX_HTH_3rd"/>
</dbReference>
<evidence type="ECO:0000256" key="1">
    <source>
        <dbReference type="ARBA" id="ARBA00004496"/>
    </source>
</evidence>
<dbReference type="Pfam" id="PF21982">
    <property type="entry name" value="RecX_HTH1"/>
    <property type="match status" value="1"/>
</dbReference>
<comment type="subcellular location">
    <subcellularLocation>
        <location evidence="1 5">Cytoplasm</location>
    </subcellularLocation>
</comment>
<reference evidence="9 10" key="1">
    <citation type="submission" date="2016-01" db="EMBL/GenBank/DDBJ databases">
        <title>Genome sequence of Clostridium neopropionicum X4, DSM-3847.</title>
        <authorList>
            <person name="Poehlein A."/>
            <person name="Beck M.H."/>
            <person name="Bengelsdorf F.R."/>
            <person name="Daniel R."/>
            <person name="Duerre P."/>
        </authorList>
    </citation>
    <scope>NUCLEOTIDE SEQUENCE [LARGE SCALE GENOMIC DNA]</scope>
    <source>
        <strain evidence="9 10">DSM-3847</strain>
    </source>
</reference>
<protein>
    <recommendedName>
        <fullName evidence="3 5">Regulatory protein RecX</fullName>
    </recommendedName>
</protein>
<proteinExistence type="inferred from homology"/>
<sequence>MLVTKIIPQKRDTTKYNIYMDGEYVFALPAQDMEYFNIKEGKEVSEKTVNFIQKSLIYIQAQDKALHFIGYKMRTEKEVRQKLTENGFTDEITDEVINFLIKYKYIDDRQYAQKYIKERLRFSPRGAYALQMELLQKGIPVEFCKEALLQTDFSEIEDALRWLEKKTRGQWPPDEKKRKQLYGFLQRKGYSYGVIKDAFEKMDQE</sequence>
<dbReference type="HAMAP" id="MF_01114">
    <property type="entry name" value="RecX"/>
    <property type="match status" value="1"/>
</dbReference>
<gene>
    <name evidence="5 9" type="primary">recX</name>
    <name evidence="9" type="ORF">CLNEO_20760</name>
</gene>
<organism evidence="9 10">
    <name type="scientific">Anaerotignum neopropionicum</name>
    <dbReference type="NCBI Taxonomy" id="36847"/>
    <lineage>
        <taxon>Bacteria</taxon>
        <taxon>Bacillati</taxon>
        <taxon>Bacillota</taxon>
        <taxon>Clostridia</taxon>
        <taxon>Lachnospirales</taxon>
        <taxon>Anaerotignaceae</taxon>
        <taxon>Anaerotignum</taxon>
    </lineage>
</organism>
<dbReference type="EMBL" id="LRVM01000006">
    <property type="protein sequence ID" value="KXL52667.1"/>
    <property type="molecule type" value="Genomic_DNA"/>
</dbReference>
<evidence type="ECO:0000256" key="2">
    <source>
        <dbReference type="ARBA" id="ARBA00009695"/>
    </source>
</evidence>
<dbReference type="Pfam" id="PF21981">
    <property type="entry name" value="RecX_HTH3"/>
    <property type="match status" value="1"/>
</dbReference>
<keyword evidence="4 5" id="KW-0963">Cytoplasm</keyword>
<evidence type="ECO:0000256" key="5">
    <source>
        <dbReference type="HAMAP-Rule" id="MF_01114"/>
    </source>
</evidence>
<dbReference type="STRING" id="36847.CLNEO_20760"/>
<evidence type="ECO:0000259" key="8">
    <source>
        <dbReference type="Pfam" id="PF21982"/>
    </source>
</evidence>